<evidence type="ECO:0000313" key="4">
    <source>
        <dbReference type="Proteomes" id="UP001283361"/>
    </source>
</evidence>
<gene>
    <name evidence="3" type="ORF">RRG08_031086</name>
</gene>
<evidence type="ECO:0000256" key="1">
    <source>
        <dbReference type="SAM" id="MobiDB-lite"/>
    </source>
</evidence>
<keyword evidence="2" id="KW-0812">Transmembrane</keyword>
<accession>A0AAE0ZF58</accession>
<reference evidence="3" key="1">
    <citation type="journal article" date="2023" name="G3 (Bethesda)">
        <title>A reference genome for the long-term kleptoplast-retaining sea slug Elysia crispata morphotype clarki.</title>
        <authorList>
            <person name="Eastman K.E."/>
            <person name="Pendleton A.L."/>
            <person name="Shaikh M.A."/>
            <person name="Suttiyut T."/>
            <person name="Ogas R."/>
            <person name="Tomko P."/>
            <person name="Gavelis G."/>
            <person name="Widhalm J.R."/>
            <person name="Wisecaver J.H."/>
        </authorList>
    </citation>
    <scope>NUCLEOTIDE SEQUENCE</scope>
    <source>
        <strain evidence="3">ECLA1</strain>
    </source>
</reference>
<keyword evidence="2" id="KW-1133">Transmembrane helix</keyword>
<proteinExistence type="predicted"/>
<organism evidence="3 4">
    <name type="scientific">Elysia crispata</name>
    <name type="common">lettuce slug</name>
    <dbReference type="NCBI Taxonomy" id="231223"/>
    <lineage>
        <taxon>Eukaryota</taxon>
        <taxon>Metazoa</taxon>
        <taxon>Spiralia</taxon>
        <taxon>Lophotrochozoa</taxon>
        <taxon>Mollusca</taxon>
        <taxon>Gastropoda</taxon>
        <taxon>Heterobranchia</taxon>
        <taxon>Euthyneura</taxon>
        <taxon>Panpulmonata</taxon>
        <taxon>Sacoglossa</taxon>
        <taxon>Placobranchoidea</taxon>
        <taxon>Plakobranchidae</taxon>
        <taxon>Elysia</taxon>
    </lineage>
</organism>
<feature type="transmembrane region" description="Helical" evidence="2">
    <location>
        <begin position="69"/>
        <end position="86"/>
    </location>
</feature>
<dbReference type="AlphaFoldDB" id="A0AAE0ZF58"/>
<evidence type="ECO:0000256" key="2">
    <source>
        <dbReference type="SAM" id="Phobius"/>
    </source>
</evidence>
<feature type="region of interest" description="Disordered" evidence="1">
    <location>
        <begin position="30"/>
        <end position="59"/>
    </location>
</feature>
<keyword evidence="2" id="KW-0472">Membrane</keyword>
<sequence>MKSKRKKNMLAREKNCFSTEPITVRSARLGKRHRAGVADGETAQTYATPNKEPHAPGIGRNWRRAALKIRAMGVLCPLMALGPWSLMRSLWLHDITAF</sequence>
<name>A0AAE0ZF58_9GAST</name>
<protein>
    <submittedName>
        <fullName evidence="3">Uncharacterized protein</fullName>
    </submittedName>
</protein>
<evidence type="ECO:0000313" key="3">
    <source>
        <dbReference type="EMBL" id="KAK3768294.1"/>
    </source>
</evidence>
<comment type="caution">
    <text evidence="3">The sequence shown here is derived from an EMBL/GenBank/DDBJ whole genome shotgun (WGS) entry which is preliminary data.</text>
</comment>
<keyword evidence="4" id="KW-1185">Reference proteome</keyword>
<dbReference type="EMBL" id="JAWDGP010004062">
    <property type="protein sequence ID" value="KAK3768294.1"/>
    <property type="molecule type" value="Genomic_DNA"/>
</dbReference>
<dbReference type="Proteomes" id="UP001283361">
    <property type="component" value="Unassembled WGS sequence"/>
</dbReference>